<dbReference type="InterPro" id="IPR002048">
    <property type="entry name" value="EF_hand_dom"/>
</dbReference>
<evidence type="ECO:0000256" key="14">
    <source>
        <dbReference type="SAM" id="MobiDB-lite"/>
    </source>
</evidence>
<dbReference type="PROSITE" id="PS00108">
    <property type="entry name" value="PROTEIN_KINASE_ST"/>
    <property type="match status" value="1"/>
</dbReference>
<reference evidence="17" key="1">
    <citation type="submission" date="2021-01" db="EMBL/GenBank/DDBJ databases">
        <authorList>
            <person name="Corre E."/>
            <person name="Pelletier E."/>
            <person name="Niang G."/>
            <person name="Scheremetjew M."/>
            <person name="Finn R."/>
            <person name="Kale V."/>
            <person name="Holt S."/>
            <person name="Cochrane G."/>
            <person name="Meng A."/>
            <person name="Brown T."/>
            <person name="Cohen L."/>
        </authorList>
    </citation>
    <scope>NUCLEOTIDE SEQUENCE</scope>
</reference>
<dbReference type="Pfam" id="PF00069">
    <property type="entry name" value="Pkinase"/>
    <property type="match status" value="1"/>
</dbReference>
<evidence type="ECO:0000256" key="1">
    <source>
        <dbReference type="ARBA" id="ARBA00001946"/>
    </source>
</evidence>
<dbReference type="Gene3D" id="1.10.238.10">
    <property type="entry name" value="EF-hand"/>
    <property type="match status" value="1"/>
</dbReference>
<evidence type="ECO:0000256" key="7">
    <source>
        <dbReference type="ARBA" id="ARBA00022741"/>
    </source>
</evidence>
<dbReference type="InterPro" id="IPR018247">
    <property type="entry name" value="EF_Hand_1_Ca_BS"/>
</dbReference>
<evidence type="ECO:0000256" key="8">
    <source>
        <dbReference type="ARBA" id="ARBA00022777"/>
    </source>
</evidence>
<dbReference type="SUPFAM" id="SSF56112">
    <property type="entry name" value="Protein kinase-like (PK-like)"/>
    <property type="match status" value="1"/>
</dbReference>
<evidence type="ECO:0000256" key="12">
    <source>
        <dbReference type="ARBA" id="ARBA00047899"/>
    </source>
</evidence>
<dbReference type="GO" id="GO:0004674">
    <property type="term" value="F:protein serine/threonine kinase activity"/>
    <property type="evidence" value="ECO:0007669"/>
    <property type="project" value="UniProtKB-KW"/>
</dbReference>
<dbReference type="GO" id="GO:0005524">
    <property type="term" value="F:ATP binding"/>
    <property type="evidence" value="ECO:0007669"/>
    <property type="project" value="UniProtKB-KW"/>
</dbReference>
<dbReference type="InterPro" id="IPR011009">
    <property type="entry name" value="Kinase-like_dom_sf"/>
</dbReference>
<sequence length="595" mass="68242">MNRLNELMKSKDKLRREAEKPFQTREMQGNTHLRYPQFSECIRHFLEGLEVPVPAEKQLEALFKKFRNNNSTGITVEDYEALIFRLLCFMVASGEVKNPGKSAGGEERDKKWREEFLKKNQRRFDEVYEWGKKLGEGSFGCVYLVQHRAEMAGARRPRVSKVISKSKADQQGTPHERVREEFAVLKKLDHPHVVRIFEDFEDDKNFYLVMEQCKGGDLQDAVLHPSTRDPVEWEWWVSKVIQQTLGAVSYCHSKGVIHKDLKPENVMMTSEKKSRIQDVHAVVVDYGLAEMFRSEFDRSKEVAGTPPFMAPEVWAGNFSKSCDVWSVGVMLFFMLSGQLPFMAQRLQDFPQAVRRDPRWADIGGASSQAQMMCFRMLHRSEAERPTAQELLKDKWFDRFSDFNGTAPKVLPSVQFKGLMQVNERSDFEKFMARLVATQVDAGQQSKINEAFRALDTDKDGTLSCVELKRGLVLLGASSAEAEKVVRELDVGKTGVISYTEFLAGVMDLRRKSPHERDELLWLAWQQFQPNSRGLVQKSAIQEQLAARGLTVADLPQSFLSQLRQGRADGFMSFDEFKKLLLVDESFSLLKSFCVR</sequence>
<comment type="catalytic activity">
    <reaction evidence="12">
        <text>L-threonyl-[protein] + ATP = O-phospho-L-threonyl-[protein] + ADP + H(+)</text>
        <dbReference type="Rhea" id="RHEA:46608"/>
        <dbReference type="Rhea" id="RHEA-COMP:11060"/>
        <dbReference type="Rhea" id="RHEA-COMP:11605"/>
        <dbReference type="ChEBI" id="CHEBI:15378"/>
        <dbReference type="ChEBI" id="CHEBI:30013"/>
        <dbReference type="ChEBI" id="CHEBI:30616"/>
        <dbReference type="ChEBI" id="CHEBI:61977"/>
        <dbReference type="ChEBI" id="CHEBI:456216"/>
        <dbReference type="EC" id="2.7.11.1"/>
    </reaction>
</comment>
<dbReference type="PANTHER" id="PTHR24349">
    <property type="entry name" value="SERINE/THREONINE-PROTEIN KINASE"/>
    <property type="match status" value="1"/>
</dbReference>
<keyword evidence="3" id="KW-0723">Serine/threonine-protein kinase</keyword>
<keyword evidence="6" id="KW-0677">Repeat</keyword>
<dbReference type="Gene3D" id="3.30.200.20">
    <property type="entry name" value="Phosphorylase Kinase, domain 1"/>
    <property type="match status" value="1"/>
</dbReference>
<evidence type="ECO:0000256" key="10">
    <source>
        <dbReference type="ARBA" id="ARBA00022840"/>
    </source>
</evidence>
<name>A0A7S1F6F9_NOCSC</name>
<proteinExistence type="inferred from homology"/>
<evidence type="ECO:0000256" key="4">
    <source>
        <dbReference type="ARBA" id="ARBA00022679"/>
    </source>
</evidence>
<feature type="domain" description="EF-hand" evidence="16">
    <location>
        <begin position="442"/>
        <end position="477"/>
    </location>
</feature>
<evidence type="ECO:0000256" key="2">
    <source>
        <dbReference type="ARBA" id="ARBA00012513"/>
    </source>
</evidence>
<evidence type="ECO:0000256" key="6">
    <source>
        <dbReference type="ARBA" id="ARBA00022737"/>
    </source>
</evidence>
<evidence type="ECO:0000256" key="3">
    <source>
        <dbReference type="ARBA" id="ARBA00022527"/>
    </source>
</evidence>
<keyword evidence="9" id="KW-0106">Calcium</keyword>
<keyword evidence="7" id="KW-0547">Nucleotide-binding</keyword>
<organism evidence="17">
    <name type="scientific">Noctiluca scintillans</name>
    <name type="common">Sea sparkle</name>
    <name type="synonym">Red tide dinoflagellate</name>
    <dbReference type="NCBI Taxonomy" id="2966"/>
    <lineage>
        <taxon>Eukaryota</taxon>
        <taxon>Sar</taxon>
        <taxon>Alveolata</taxon>
        <taxon>Dinophyceae</taxon>
        <taxon>Noctilucales</taxon>
        <taxon>Noctilucaceae</taxon>
        <taxon>Noctiluca</taxon>
    </lineage>
</organism>
<dbReference type="EMBL" id="HBFQ01029375">
    <property type="protein sequence ID" value="CAD8846339.1"/>
    <property type="molecule type" value="Transcribed_RNA"/>
</dbReference>
<dbReference type="InterPro" id="IPR011992">
    <property type="entry name" value="EF-hand-dom_pair"/>
</dbReference>
<keyword evidence="5" id="KW-0479">Metal-binding</keyword>
<feature type="domain" description="EF-hand" evidence="16">
    <location>
        <begin position="479"/>
        <end position="511"/>
    </location>
</feature>
<evidence type="ECO:0000259" key="16">
    <source>
        <dbReference type="PROSITE" id="PS50222"/>
    </source>
</evidence>
<dbReference type="InterPro" id="IPR050205">
    <property type="entry name" value="CDPK_Ser/Thr_kinases"/>
</dbReference>
<dbReference type="SMART" id="SM00220">
    <property type="entry name" value="S_TKc"/>
    <property type="match status" value="1"/>
</dbReference>
<evidence type="ECO:0000259" key="15">
    <source>
        <dbReference type="PROSITE" id="PS50011"/>
    </source>
</evidence>
<evidence type="ECO:0000256" key="5">
    <source>
        <dbReference type="ARBA" id="ARBA00022723"/>
    </source>
</evidence>
<evidence type="ECO:0000256" key="13">
    <source>
        <dbReference type="ARBA" id="ARBA00048679"/>
    </source>
</evidence>
<comment type="cofactor">
    <cofactor evidence="1">
        <name>Mg(2+)</name>
        <dbReference type="ChEBI" id="CHEBI:18420"/>
    </cofactor>
</comment>
<keyword evidence="10" id="KW-0067">ATP-binding</keyword>
<comment type="catalytic activity">
    <reaction evidence="13">
        <text>L-seryl-[protein] + ATP = O-phospho-L-seryl-[protein] + ADP + H(+)</text>
        <dbReference type="Rhea" id="RHEA:17989"/>
        <dbReference type="Rhea" id="RHEA-COMP:9863"/>
        <dbReference type="Rhea" id="RHEA-COMP:11604"/>
        <dbReference type="ChEBI" id="CHEBI:15378"/>
        <dbReference type="ChEBI" id="CHEBI:29999"/>
        <dbReference type="ChEBI" id="CHEBI:30616"/>
        <dbReference type="ChEBI" id="CHEBI:83421"/>
        <dbReference type="ChEBI" id="CHEBI:456216"/>
        <dbReference type="EC" id="2.7.11.1"/>
    </reaction>
</comment>
<keyword evidence="8" id="KW-0418">Kinase</keyword>
<dbReference type="AlphaFoldDB" id="A0A7S1F6F9"/>
<dbReference type="Pfam" id="PF13499">
    <property type="entry name" value="EF-hand_7"/>
    <property type="match status" value="1"/>
</dbReference>
<protein>
    <recommendedName>
        <fullName evidence="2">non-specific serine/threonine protein kinase</fullName>
        <ecNumber evidence="2">2.7.11.1</ecNumber>
    </recommendedName>
</protein>
<dbReference type="Gene3D" id="1.10.510.10">
    <property type="entry name" value="Transferase(Phosphotransferase) domain 1"/>
    <property type="match status" value="1"/>
</dbReference>
<comment type="similarity">
    <text evidence="11">Belongs to the protein kinase superfamily. Ser/Thr protein kinase family. CDPK subfamily.</text>
</comment>
<evidence type="ECO:0000256" key="11">
    <source>
        <dbReference type="ARBA" id="ARBA00024334"/>
    </source>
</evidence>
<feature type="domain" description="Protein kinase" evidence="15">
    <location>
        <begin position="128"/>
        <end position="396"/>
    </location>
</feature>
<gene>
    <name evidence="17" type="ORF">NSCI0253_LOCUS20689</name>
</gene>
<accession>A0A7S1F6F9</accession>
<dbReference type="InterPro" id="IPR000719">
    <property type="entry name" value="Prot_kinase_dom"/>
</dbReference>
<evidence type="ECO:0000256" key="9">
    <source>
        <dbReference type="ARBA" id="ARBA00022837"/>
    </source>
</evidence>
<dbReference type="FunFam" id="3.30.200.20:FF:000315">
    <property type="entry name" value="Calcium-dependent protein kinase 3"/>
    <property type="match status" value="1"/>
</dbReference>
<feature type="region of interest" description="Disordered" evidence="14">
    <location>
        <begin position="1"/>
        <end position="21"/>
    </location>
</feature>
<dbReference type="PROSITE" id="PS50011">
    <property type="entry name" value="PROTEIN_KINASE_DOM"/>
    <property type="match status" value="1"/>
</dbReference>
<evidence type="ECO:0000313" key="17">
    <source>
        <dbReference type="EMBL" id="CAD8846339.1"/>
    </source>
</evidence>
<dbReference type="SMART" id="SM00054">
    <property type="entry name" value="EFh"/>
    <property type="match status" value="3"/>
</dbReference>
<dbReference type="PROSITE" id="PS00018">
    <property type="entry name" value="EF_HAND_1"/>
    <property type="match status" value="1"/>
</dbReference>
<dbReference type="PROSITE" id="PS50222">
    <property type="entry name" value="EF_HAND_2"/>
    <property type="match status" value="2"/>
</dbReference>
<keyword evidence="4" id="KW-0808">Transferase</keyword>
<dbReference type="GO" id="GO:0005509">
    <property type="term" value="F:calcium ion binding"/>
    <property type="evidence" value="ECO:0007669"/>
    <property type="project" value="InterPro"/>
</dbReference>
<dbReference type="SUPFAM" id="SSF47473">
    <property type="entry name" value="EF-hand"/>
    <property type="match status" value="1"/>
</dbReference>
<dbReference type="InterPro" id="IPR008271">
    <property type="entry name" value="Ser/Thr_kinase_AS"/>
</dbReference>
<dbReference type="EC" id="2.7.11.1" evidence="2"/>
<dbReference type="CDD" id="cd00051">
    <property type="entry name" value="EFh"/>
    <property type="match status" value="1"/>
</dbReference>